<dbReference type="Proteomes" id="UP000828048">
    <property type="component" value="Chromosome 6"/>
</dbReference>
<comment type="caution">
    <text evidence="1">The sequence shown here is derived from an EMBL/GenBank/DDBJ whole genome shotgun (WGS) entry which is preliminary data.</text>
</comment>
<sequence length="219" mass="24588">MVEDLLGLNLQGAVGRRGNKVTLQWLRQHFNGEVEETDTQVQIEKKARGYIMQLIGGVLVPDQSSSRVHLCYLELLRDLKVVGQWDDKFHSPDLATHFIGHYRHSLDMQKPDEVIWQPNSDELIELLHPLCSLGGIFGGQRGLMCIVAQEKFLWNEPLMHGVWSLPAVVEEEEGVEDEGNVEVHADKEVGVDANVEATEGELHDAHAHGKDMVAQPHPQ</sequence>
<accession>A0ACB7XB90</accession>
<evidence type="ECO:0000313" key="2">
    <source>
        <dbReference type="Proteomes" id="UP000828048"/>
    </source>
</evidence>
<evidence type="ECO:0000313" key="1">
    <source>
        <dbReference type="EMBL" id="KAH7837964.1"/>
    </source>
</evidence>
<reference evidence="1 2" key="1">
    <citation type="journal article" date="2021" name="Hortic Res">
        <title>High-quality reference genome and annotation aids understanding of berry development for evergreen blueberry (Vaccinium darrowii).</title>
        <authorList>
            <person name="Yu J."/>
            <person name="Hulse-Kemp A.M."/>
            <person name="Babiker E."/>
            <person name="Staton M."/>
        </authorList>
    </citation>
    <scope>NUCLEOTIDE SEQUENCE [LARGE SCALE GENOMIC DNA]</scope>
    <source>
        <strain evidence="2">cv. NJ 8807/NJ 8810</strain>
        <tissue evidence="1">Young leaf</tissue>
    </source>
</reference>
<name>A0ACB7XB90_9ERIC</name>
<proteinExistence type="predicted"/>
<dbReference type="EMBL" id="CM037156">
    <property type="protein sequence ID" value="KAH7837964.1"/>
    <property type="molecule type" value="Genomic_DNA"/>
</dbReference>
<keyword evidence="2" id="KW-1185">Reference proteome</keyword>
<protein>
    <submittedName>
        <fullName evidence="1">Uncharacterized protein</fullName>
    </submittedName>
</protein>
<gene>
    <name evidence="1" type="ORF">Vadar_020200</name>
</gene>
<organism evidence="1 2">
    <name type="scientific">Vaccinium darrowii</name>
    <dbReference type="NCBI Taxonomy" id="229202"/>
    <lineage>
        <taxon>Eukaryota</taxon>
        <taxon>Viridiplantae</taxon>
        <taxon>Streptophyta</taxon>
        <taxon>Embryophyta</taxon>
        <taxon>Tracheophyta</taxon>
        <taxon>Spermatophyta</taxon>
        <taxon>Magnoliopsida</taxon>
        <taxon>eudicotyledons</taxon>
        <taxon>Gunneridae</taxon>
        <taxon>Pentapetalae</taxon>
        <taxon>asterids</taxon>
        <taxon>Ericales</taxon>
        <taxon>Ericaceae</taxon>
        <taxon>Vaccinioideae</taxon>
        <taxon>Vaccinieae</taxon>
        <taxon>Vaccinium</taxon>
    </lineage>
</organism>